<organism evidence="1 2">
    <name type="scientific">Pteropus alecto</name>
    <name type="common">Black flying fox</name>
    <dbReference type="NCBI Taxonomy" id="9402"/>
    <lineage>
        <taxon>Eukaryota</taxon>
        <taxon>Metazoa</taxon>
        <taxon>Chordata</taxon>
        <taxon>Craniata</taxon>
        <taxon>Vertebrata</taxon>
        <taxon>Euteleostomi</taxon>
        <taxon>Mammalia</taxon>
        <taxon>Eutheria</taxon>
        <taxon>Laurasiatheria</taxon>
        <taxon>Chiroptera</taxon>
        <taxon>Yinpterochiroptera</taxon>
        <taxon>Pteropodoidea</taxon>
        <taxon>Pteropodidae</taxon>
        <taxon>Pteropodinae</taxon>
        <taxon>Pteropus</taxon>
    </lineage>
</organism>
<dbReference type="PANTHER" id="PTHR12752:SF4">
    <property type="entry name" value="PLECKSTRIN HOMOLOGY DOMAIN-CONTAINING FAMILY A MEMBER 7"/>
    <property type="match status" value="1"/>
</dbReference>
<dbReference type="EMBL" id="KB030282">
    <property type="protein sequence ID" value="ELK18848.1"/>
    <property type="molecule type" value="Genomic_DNA"/>
</dbReference>
<dbReference type="GO" id="GO:0090136">
    <property type="term" value="P:epithelial cell-cell adhesion"/>
    <property type="evidence" value="ECO:0007669"/>
    <property type="project" value="TreeGrafter"/>
</dbReference>
<accession>L5L724</accession>
<sequence length="157" mass="17865">MAPGAWKREQDFDLQLLDRAMQGGRKDKEENGWLKVQAMPVTELDLEPQDYDLDISRELSKPEKVPIPERYVELDPEEPPSLEELQARYRKAEKIRNILARSSMCNLQPASGQDRNSVADLDSQLQEQERIINISYALASEASQRSKQVAAQAVTDP</sequence>
<dbReference type="GO" id="GO:0044331">
    <property type="term" value="P:cell-cell adhesion mediated by cadherin"/>
    <property type="evidence" value="ECO:0007669"/>
    <property type="project" value="TreeGrafter"/>
</dbReference>
<proteinExistence type="predicted"/>
<evidence type="ECO:0000313" key="2">
    <source>
        <dbReference type="Proteomes" id="UP000010552"/>
    </source>
</evidence>
<gene>
    <name evidence="1" type="ORF">PAL_GLEAN10004341</name>
</gene>
<dbReference type="Proteomes" id="UP000010552">
    <property type="component" value="Unassembled WGS sequence"/>
</dbReference>
<dbReference type="GO" id="GO:0045218">
    <property type="term" value="P:zonula adherens maintenance"/>
    <property type="evidence" value="ECO:0007669"/>
    <property type="project" value="TreeGrafter"/>
</dbReference>
<dbReference type="PANTHER" id="PTHR12752">
    <property type="entry name" value="PHOSPHOINOSITOL 3-PHOSPHATE-BINDING PROTEIN"/>
    <property type="match status" value="1"/>
</dbReference>
<reference evidence="2" key="1">
    <citation type="journal article" date="2013" name="Science">
        <title>Comparative analysis of bat genomes provides insight into the evolution of flight and immunity.</title>
        <authorList>
            <person name="Zhang G."/>
            <person name="Cowled C."/>
            <person name="Shi Z."/>
            <person name="Huang Z."/>
            <person name="Bishop-Lilly K.A."/>
            <person name="Fang X."/>
            <person name="Wynne J.W."/>
            <person name="Xiong Z."/>
            <person name="Baker M.L."/>
            <person name="Zhao W."/>
            <person name="Tachedjian M."/>
            <person name="Zhu Y."/>
            <person name="Zhou P."/>
            <person name="Jiang X."/>
            <person name="Ng J."/>
            <person name="Yang L."/>
            <person name="Wu L."/>
            <person name="Xiao J."/>
            <person name="Feng Y."/>
            <person name="Chen Y."/>
            <person name="Sun X."/>
            <person name="Zhang Y."/>
            <person name="Marsh G.A."/>
            <person name="Crameri G."/>
            <person name="Broder C.C."/>
            <person name="Frey K.G."/>
            <person name="Wang L.F."/>
            <person name="Wang J."/>
        </authorList>
    </citation>
    <scope>NUCLEOTIDE SEQUENCE [LARGE SCALE GENOMIC DNA]</scope>
</reference>
<dbReference type="AlphaFoldDB" id="L5L724"/>
<keyword evidence="2" id="KW-1185">Reference proteome</keyword>
<evidence type="ECO:0000313" key="1">
    <source>
        <dbReference type="EMBL" id="ELK18848.1"/>
    </source>
</evidence>
<dbReference type="GO" id="GO:0046931">
    <property type="term" value="P:pore complex assembly"/>
    <property type="evidence" value="ECO:0007669"/>
    <property type="project" value="TreeGrafter"/>
</dbReference>
<protein>
    <submittedName>
        <fullName evidence="1">Pleckstrin like proteiny domain-containing family A member 6</fullName>
    </submittedName>
</protein>
<dbReference type="InParanoid" id="L5L724"/>
<dbReference type="STRING" id="9402.L5L724"/>
<dbReference type="GO" id="GO:0046930">
    <property type="term" value="C:pore complex"/>
    <property type="evidence" value="ECO:0007669"/>
    <property type="project" value="TreeGrafter"/>
</dbReference>
<name>L5L724_PTEAL</name>
<dbReference type="GO" id="GO:0005915">
    <property type="term" value="C:zonula adherens"/>
    <property type="evidence" value="ECO:0007669"/>
    <property type="project" value="TreeGrafter"/>
</dbReference>